<gene>
    <name evidence="1" type="ORF">AVDCRST_MAG75-3313</name>
</gene>
<reference evidence="1" key="1">
    <citation type="submission" date="2020-02" db="EMBL/GenBank/DDBJ databases">
        <authorList>
            <person name="Meier V. D."/>
        </authorList>
    </citation>
    <scope>NUCLEOTIDE SEQUENCE</scope>
    <source>
        <strain evidence="1">AVDCRST_MAG75</strain>
    </source>
</reference>
<proteinExistence type="predicted"/>
<protein>
    <recommendedName>
        <fullName evidence="2">UspA domain-containing protein</fullName>
    </recommendedName>
</protein>
<organism evidence="1">
    <name type="scientific">uncultured Propionibacteriaceae bacterium</name>
    <dbReference type="NCBI Taxonomy" id="257457"/>
    <lineage>
        <taxon>Bacteria</taxon>
        <taxon>Bacillati</taxon>
        <taxon>Actinomycetota</taxon>
        <taxon>Actinomycetes</taxon>
        <taxon>Propionibacteriales</taxon>
        <taxon>Propionibacteriaceae</taxon>
        <taxon>environmental samples</taxon>
    </lineage>
</organism>
<sequence length="150" mass="16740">MSRVLVVANQTLGGDDLLEFVRARMAKGPCDFWLLVPATSRAHRNPDALVPGLNAPMDSEDDDYAEARRRLEHGLDVLRRLGAEVDGTVGDPDPMKAIQETIERDKFDEIILSTLPSGVSRWLRQDLPHKVERKFQLPVSVVTAGQRATR</sequence>
<evidence type="ECO:0008006" key="2">
    <source>
        <dbReference type="Google" id="ProtNLM"/>
    </source>
</evidence>
<dbReference type="SUPFAM" id="SSF52402">
    <property type="entry name" value="Adenine nucleotide alpha hydrolases-like"/>
    <property type="match status" value="1"/>
</dbReference>
<evidence type="ECO:0000313" key="1">
    <source>
        <dbReference type="EMBL" id="CAA9418957.1"/>
    </source>
</evidence>
<dbReference type="AlphaFoldDB" id="A0A6J4PKJ6"/>
<dbReference type="Gene3D" id="3.40.50.620">
    <property type="entry name" value="HUPs"/>
    <property type="match status" value="1"/>
</dbReference>
<accession>A0A6J4PKJ6</accession>
<name>A0A6J4PKJ6_9ACTN</name>
<dbReference type="InterPro" id="IPR014729">
    <property type="entry name" value="Rossmann-like_a/b/a_fold"/>
</dbReference>
<dbReference type="EMBL" id="CADCUO010000243">
    <property type="protein sequence ID" value="CAA9418957.1"/>
    <property type="molecule type" value="Genomic_DNA"/>
</dbReference>